<dbReference type="OrthoDB" id="1535081at2759"/>
<dbReference type="Proteomes" id="UP000053317">
    <property type="component" value="Unassembled WGS sequence"/>
</dbReference>
<accession>A0A0G2DSG3</accession>
<dbReference type="PROSITE" id="PS51683">
    <property type="entry name" value="SAM_OMT_II"/>
    <property type="match status" value="1"/>
</dbReference>
<name>A0A0G2DSG3_PHACM</name>
<protein>
    <submittedName>
        <fullName evidence="6">Putative catechol o-methyltransferase</fullName>
    </submittedName>
</protein>
<evidence type="ECO:0000259" key="5">
    <source>
        <dbReference type="Pfam" id="PF00891"/>
    </source>
</evidence>
<dbReference type="Pfam" id="PF00891">
    <property type="entry name" value="Methyltransf_2"/>
    <property type="match status" value="1"/>
</dbReference>
<evidence type="ECO:0000256" key="3">
    <source>
        <dbReference type="ARBA" id="ARBA00022691"/>
    </source>
</evidence>
<gene>
    <name evidence="6" type="ORF">UCRPC4_g06957</name>
</gene>
<dbReference type="AlphaFoldDB" id="A0A0G2DSG3"/>
<dbReference type="InterPro" id="IPR036390">
    <property type="entry name" value="WH_DNA-bd_sf"/>
</dbReference>
<dbReference type="SUPFAM" id="SSF53335">
    <property type="entry name" value="S-adenosyl-L-methionine-dependent methyltransferases"/>
    <property type="match status" value="1"/>
</dbReference>
<dbReference type="SUPFAM" id="SSF46785">
    <property type="entry name" value="Winged helix' DNA-binding domain"/>
    <property type="match status" value="1"/>
</dbReference>
<evidence type="ECO:0000256" key="1">
    <source>
        <dbReference type="ARBA" id="ARBA00022603"/>
    </source>
</evidence>
<dbReference type="InterPro" id="IPR036388">
    <property type="entry name" value="WH-like_DNA-bd_sf"/>
</dbReference>
<dbReference type="PANTHER" id="PTHR43712:SF1">
    <property type="entry name" value="HYPOTHETICAL O-METHYLTRANSFERASE (EUROFUNG)-RELATED"/>
    <property type="match status" value="1"/>
</dbReference>
<dbReference type="Gene3D" id="1.10.10.10">
    <property type="entry name" value="Winged helix-like DNA-binding domain superfamily/Winged helix DNA-binding domain"/>
    <property type="match status" value="1"/>
</dbReference>
<evidence type="ECO:0000256" key="4">
    <source>
        <dbReference type="PIRSR" id="PIRSR005739-1"/>
    </source>
</evidence>
<organism evidence="6 7">
    <name type="scientific">Phaeomoniella chlamydospora</name>
    <name type="common">Phaeoacremonium chlamydosporum</name>
    <dbReference type="NCBI Taxonomy" id="158046"/>
    <lineage>
        <taxon>Eukaryota</taxon>
        <taxon>Fungi</taxon>
        <taxon>Dikarya</taxon>
        <taxon>Ascomycota</taxon>
        <taxon>Pezizomycotina</taxon>
        <taxon>Eurotiomycetes</taxon>
        <taxon>Chaetothyriomycetidae</taxon>
        <taxon>Phaeomoniellales</taxon>
        <taxon>Phaeomoniellaceae</taxon>
        <taxon>Phaeomoniella</taxon>
    </lineage>
</organism>
<keyword evidence="2 6" id="KW-0808">Transferase</keyword>
<evidence type="ECO:0000313" key="7">
    <source>
        <dbReference type="Proteomes" id="UP000053317"/>
    </source>
</evidence>
<evidence type="ECO:0000313" key="6">
    <source>
        <dbReference type="EMBL" id="KKY13644.1"/>
    </source>
</evidence>
<dbReference type="PIRSF" id="PIRSF005739">
    <property type="entry name" value="O-mtase"/>
    <property type="match status" value="1"/>
</dbReference>
<keyword evidence="3" id="KW-0949">S-adenosyl-L-methionine</keyword>
<dbReference type="InterPro" id="IPR001077">
    <property type="entry name" value="COMT_C"/>
</dbReference>
<dbReference type="Gene3D" id="3.40.50.150">
    <property type="entry name" value="Vaccinia Virus protein VP39"/>
    <property type="match status" value="1"/>
</dbReference>
<proteinExistence type="predicted"/>
<feature type="domain" description="O-methyltransferase C-terminal" evidence="5">
    <location>
        <begin position="188"/>
        <end position="363"/>
    </location>
</feature>
<keyword evidence="7" id="KW-1185">Reference proteome</keyword>
<dbReference type="PANTHER" id="PTHR43712">
    <property type="entry name" value="PUTATIVE (AFU_ORTHOLOGUE AFUA_4G14580)-RELATED"/>
    <property type="match status" value="1"/>
</dbReference>
<feature type="active site" description="Proton acceptor" evidence="4">
    <location>
        <position position="293"/>
    </location>
</feature>
<evidence type="ECO:0000256" key="2">
    <source>
        <dbReference type="ARBA" id="ARBA00022679"/>
    </source>
</evidence>
<sequence length="388" mass="42219">MTELSETTLKQLLANVTDSVTSYDGTRTVQGMERRAAIRGAARELFLATSTPEDHVWNQVANMTVLVALRTCLKLGIFKYIPLDGAASLEDIAKAANATTSLVVGCGFLEQTRPDGGDYKHTKFSLSYTDVTVPGPGTFFQAMYDVYLKTTLPLDEWIEKKFKGQYGEPSSNFENPFVSRYGTDGQSAWDVMASIPDVMTTFQLGLKAMDEMLPPAGSFYDFSQFQATDEEPTRIQIVDVGGGFGKVLTEIVQATPALDPEYCVVQDVGNVIEIAHAARGFGARAYYMRFISHDYSDHDIINILGHIAKAMASDSKLLLADCVIPGRLRESTVTAGVLDQLMFCIGGKERTEGGFKSILGAKGLELISVNKIPGSTAAIVEAKLKQQS</sequence>
<dbReference type="InterPro" id="IPR016461">
    <property type="entry name" value="COMT-like"/>
</dbReference>
<comment type="caution">
    <text evidence="6">The sequence shown here is derived from an EMBL/GenBank/DDBJ whole genome shotgun (WGS) entry which is preliminary data.</text>
</comment>
<keyword evidence="1 6" id="KW-0489">Methyltransferase</keyword>
<reference evidence="6 7" key="2">
    <citation type="submission" date="2015-05" db="EMBL/GenBank/DDBJ databases">
        <authorList>
            <person name="Morales-Cruz A."/>
            <person name="Amrine K.C."/>
            <person name="Cantu D."/>
        </authorList>
    </citation>
    <scope>NUCLEOTIDE SEQUENCE [LARGE SCALE GENOMIC DNA]</scope>
    <source>
        <strain evidence="6">UCRPC4</strain>
    </source>
</reference>
<dbReference type="GO" id="GO:0008171">
    <property type="term" value="F:O-methyltransferase activity"/>
    <property type="evidence" value="ECO:0007669"/>
    <property type="project" value="InterPro"/>
</dbReference>
<dbReference type="EMBL" id="LCWF01000268">
    <property type="protein sequence ID" value="KKY13644.1"/>
    <property type="molecule type" value="Genomic_DNA"/>
</dbReference>
<reference evidence="6 7" key="1">
    <citation type="submission" date="2015-05" db="EMBL/GenBank/DDBJ databases">
        <title>Distinctive expansion of gene families associated with plant cell wall degradation and secondary metabolism in the genomes of grapevine trunk pathogens.</title>
        <authorList>
            <person name="Lawrence D.P."/>
            <person name="Travadon R."/>
            <person name="Rolshausen P.E."/>
            <person name="Baumgartner K."/>
        </authorList>
    </citation>
    <scope>NUCLEOTIDE SEQUENCE [LARGE SCALE GENOMIC DNA]</scope>
    <source>
        <strain evidence="6">UCRPC4</strain>
    </source>
</reference>
<dbReference type="GO" id="GO:0032259">
    <property type="term" value="P:methylation"/>
    <property type="evidence" value="ECO:0007669"/>
    <property type="project" value="UniProtKB-KW"/>
</dbReference>
<dbReference type="InterPro" id="IPR029063">
    <property type="entry name" value="SAM-dependent_MTases_sf"/>
</dbReference>